<evidence type="ECO:0000259" key="1">
    <source>
        <dbReference type="PROSITE" id="PS51352"/>
    </source>
</evidence>
<evidence type="ECO:0000313" key="3">
    <source>
        <dbReference type="Proteomes" id="UP000463939"/>
    </source>
</evidence>
<dbReference type="Pfam" id="PF00085">
    <property type="entry name" value="Thioredoxin"/>
    <property type="match status" value="1"/>
</dbReference>
<dbReference type="AlphaFoldDB" id="A0A809S8H4"/>
<dbReference type="PROSITE" id="PS51352">
    <property type="entry name" value="THIOREDOXIN_2"/>
    <property type="match status" value="1"/>
</dbReference>
<dbReference type="InterPro" id="IPR013766">
    <property type="entry name" value="Thioredoxin_domain"/>
</dbReference>
<dbReference type="SUPFAM" id="SSF52833">
    <property type="entry name" value="Thioredoxin-like"/>
    <property type="match status" value="1"/>
</dbReference>
<keyword evidence="3" id="KW-1185">Reference proteome</keyword>
<name>A0A809S8H4_9PROT</name>
<protein>
    <submittedName>
        <fullName evidence="2">Thiol reductase thioredoxin</fullName>
    </submittedName>
</protein>
<sequence>MCPINSPDSVIAQLTRADIDKLPGSVVIEFGAGWCGYCKAARPLILAALADYPRVRHVMIEDGKGRRLGRTFAVKLWPTLIFLQDGQELGRLVRPDNMAELSKLLAMLQDGD</sequence>
<gene>
    <name evidence="2" type="ORF">SFSGTM_12410</name>
</gene>
<dbReference type="EMBL" id="AP021881">
    <property type="protein sequence ID" value="BBP00533.1"/>
    <property type="molecule type" value="Genomic_DNA"/>
</dbReference>
<proteinExistence type="predicted"/>
<reference evidence="3" key="1">
    <citation type="submission" date="2019-11" db="EMBL/GenBank/DDBJ databases">
        <title>Isolation and characterization of a novel species in the genus Sulfuriferula.</title>
        <authorList>
            <person name="Mochizuki J."/>
            <person name="Kojima H."/>
            <person name="Fukui M."/>
        </authorList>
    </citation>
    <scope>NUCLEOTIDE SEQUENCE [LARGE SCALE GENOMIC DNA]</scope>
    <source>
        <strain evidence="3">SGTM</strain>
    </source>
</reference>
<dbReference type="Gene3D" id="3.40.30.10">
    <property type="entry name" value="Glutaredoxin"/>
    <property type="match status" value="1"/>
</dbReference>
<dbReference type="InterPro" id="IPR036249">
    <property type="entry name" value="Thioredoxin-like_sf"/>
</dbReference>
<dbReference type="Proteomes" id="UP000463939">
    <property type="component" value="Chromosome"/>
</dbReference>
<dbReference type="KEGG" id="sniv:SFSGTM_12410"/>
<evidence type="ECO:0000313" key="2">
    <source>
        <dbReference type="EMBL" id="BBP00533.1"/>
    </source>
</evidence>
<dbReference type="CDD" id="cd02947">
    <property type="entry name" value="TRX_family"/>
    <property type="match status" value="1"/>
</dbReference>
<feature type="domain" description="Thioredoxin" evidence="1">
    <location>
        <begin position="1"/>
        <end position="110"/>
    </location>
</feature>
<organism evidence="2 3">
    <name type="scientific">Sulfuriferula nivalis</name>
    <dbReference type="NCBI Taxonomy" id="2675298"/>
    <lineage>
        <taxon>Bacteria</taxon>
        <taxon>Pseudomonadati</taxon>
        <taxon>Pseudomonadota</taxon>
        <taxon>Betaproteobacteria</taxon>
        <taxon>Nitrosomonadales</taxon>
        <taxon>Sulfuricellaceae</taxon>
        <taxon>Sulfuriferula</taxon>
    </lineage>
</organism>
<accession>A0A809S8H4</accession>
<dbReference type="RefSeq" id="WP_162084452.1">
    <property type="nucleotide sequence ID" value="NZ_AP021881.1"/>
</dbReference>